<accession>A0A212LGG5</accession>
<protein>
    <submittedName>
        <fullName evidence="2">Uncharacterized protein</fullName>
    </submittedName>
</protein>
<proteinExistence type="predicted"/>
<feature type="compositionally biased region" description="Pro residues" evidence="1">
    <location>
        <begin position="114"/>
        <end position="123"/>
    </location>
</feature>
<evidence type="ECO:0000256" key="1">
    <source>
        <dbReference type="SAM" id="MobiDB-lite"/>
    </source>
</evidence>
<feature type="compositionally biased region" description="Low complexity" evidence="1">
    <location>
        <begin position="94"/>
        <end position="113"/>
    </location>
</feature>
<evidence type="ECO:0000313" key="2">
    <source>
        <dbReference type="EMBL" id="SCM76479.1"/>
    </source>
</evidence>
<reference evidence="2" key="1">
    <citation type="submission" date="2016-08" db="EMBL/GenBank/DDBJ databases">
        <authorList>
            <person name="Seilhamer J.J."/>
        </authorList>
    </citation>
    <scope>NUCLEOTIDE SEQUENCE</scope>
    <source>
        <strain evidence="2">86</strain>
    </source>
</reference>
<dbReference type="AlphaFoldDB" id="A0A212LGG5"/>
<gene>
    <name evidence="2" type="ORF">KL86PLE_40284</name>
</gene>
<feature type="region of interest" description="Disordered" evidence="1">
    <location>
        <begin position="94"/>
        <end position="133"/>
    </location>
</feature>
<name>A0A212LGG5_9HYPH</name>
<organism evidence="2">
    <name type="scientific">uncultured Pleomorphomonas sp</name>
    <dbReference type="NCBI Taxonomy" id="442121"/>
    <lineage>
        <taxon>Bacteria</taxon>
        <taxon>Pseudomonadati</taxon>
        <taxon>Pseudomonadota</taxon>
        <taxon>Alphaproteobacteria</taxon>
        <taxon>Hyphomicrobiales</taxon>
        <taxon>Pleomorphomonadaceae</taxon>
        <taxon>Pleomorphomonas</taxon>
        <taxon>environmental samples</taxon>
    </lineage>
</organism>
<dbReference type="EMBL" id="FMJD01000008">
    <property type="protein sequence ID" value="SCM76479.1"/>
    <property type="molecule type" value="Genomic_DNA"/>
</dbReference>
<sequence>MAKAIGPLDYAVSLDGPPLSLWRRGNKLAERGFPHDGEGMADMAACIGKHTGAPPEAVAATIEVPHGPVVEGLMERGFAANSVNPKQLAASAIASRRPAARTTATTTRCLAAPPLEPKSPQPACPAERKAGCS</sequence>